<dbReference type="GO" id="GO:0004252">
    <property type="term" value="F:serine-type endopeptidase activity"/>
    <property type="evidence" value="ECO:0007669"/>
    <property type="project" value="InterPro"/>
</dbReference>
<dbReference type="PANTHER" id="PTHR24253:SF46">
    <property type="entry name" value="SERINE PROTEASE P83"/>
    <property type="match status" value="1"/>
</dbReference>
<comment type="similarity">
    <text evidence="2">Belongs to the peptidase S1 family. CLIP subfamily.</text>
</comment>
<evidence type="ECO:0000313" key="5">
    <source>
        <dbReference type="Proteomes" id="UP001497382"/>
    </source>
</evidence>
<protein>
    <recommendedName>
        <fullName evidence="3">Peptidase S1 domain-containing protein</fullName>
    </recommendedName>
</protein>
<dbReference type="EMBL" id="CAXIEN010000334">
    <property type="protein sequence ID" value="CAL1293791.1"/>
    <property type="molecule type" value="Genomic_DNA"/>
</dbReference>
<keyword evidence="5" id="KW-1185">Reference proteome</keyword>
<dbReference type="AlphaFoldDB" id="A0AAV2BC21"/>
<sequence length="198" mass="22174">RTQHNPGNIKVTLGDYILNSDLEGIPSETFGVDEVKVHPKFRFTPQADRFDVAVLLLDRPVEYKFNMRPICLPEKGTDFLGSVGYAAGWGALEPGSKLRPKILQYVPVPIINNQMCEGWHRRRGINIVIFDEMVCAGYEYGGRDSCQGDSGGPLMINYFGIWYLVGIVSAGYSCAKQFQPGIYHRVSSTSDWISTNLY</sequence>
<dbReference type="PRINTS" id="PR00722">
    <property type="entry name" value="CHYMOTRYPSIN"/>
</dbReference>
<dbReference type="PANTHER" id="PTHR24253">
    <property type="entry name" value="TRANSMEMBRANE PROTEASE SERINE"/>
    <property type="match status" value="1"/>
</dbReference>
<keyword evidence="1" id="KW-1015">Disulfide bond</keyword>
<accession>A0AAV2BC21</accession>
<dbReference type="Pfam" id="PF00089">
    <property type="entry name" value="Trypsin"/>
    <property type="match status" value="1"/>
</dbReference>
<dbReference type="InterPro" id="IPR043504">
    <property type="entry name" value="Peptidase_S1_PA_chymotrypsin"/>
</dbReference>
<feature type="domain" description="Peptidase S1" evidence="3">
    <location>
        <begin position="1"/>
        <end position="198"/>
    </location>
</feature>
<evidence type="ECO:0000259" key="3">
    <source>
        <dbReference type="PROSITE" id="PS50240"/>
    </source>
</evidence>
<dbReference type="PROSITE" id="PS00135">
    <property type="entry name" value="TRYPSIN_SER"/>
    <property type="match status" value="1"/>
</dbReference>
<dbReference type="InterPro" id="IPR001254">
    <property type="entry name" value="Trypsin_dom"/>
</dbReference>
<dbReference type="SUPFAM" id="SSF50494">
    <property type="entry name" value="Trypsin-like serine proteases"/>
    <property type="match status" value="1"/>
</dbReference>
<name>A0AAV2BC21_9ARAC</name>
<evidence type="ECO:0000313" key="4">
    <source>
        <dbReference type="EMBL" id="CAL1293791.1"/>
    </source>
</evidence>
<evidence type="ECO:0000256" key="2">
    <source>
        <dbReference type="ARBA" id="ARBA00024195"/>
    </source>
</evidence>
<dbReference type="Gene3D" id="2.40.10.10">
    <property type="entry name" value="Trypsin-like serine proteases"/>
    <property type="match status" value="2"/>
</dbReference>
<dbReference type="Proteomes" id="UP001497382">
    <property type="component" value="Unassembled WGS sequence"/>
</dbReference>
<dbReference type="CDD" id="cd00190">
    <property type="entry name" value="Tryp_SPc"/>
    <property type="match status" value="1"/>
</dbReference>
<dbReference type="GO" id="GO:0006508">
    <property type="term" value="P:proteolysis"/>
    <property type="evidence" value="ECO:0007669"/>
    <property type="project" value="InterPro"/>
</dbReference>
<dbReference type="InterPro" id="IPR033116">
    <property type="entry name" value="TRYPSIN_SER"/>
</dbReference>
<dbReference type="InterPro" id="IPR001314">
    <property type="entry name" value="Peptidase_S1A"/>
</dbReference>
<feature type="non-terminal residue" evidence="4">
    <location>
        <position position="1"/>
    </location>
</feature>
<proteinExistence type="inferred from homology"/>
<dbReference type="SMART" id="SM00020">
    <property type="entry name" value="Tryp_SPc"/>
    <property type="match status" value="1"/>
</dbReference>
<reference evidence="4 5" key="1">
    <citation type="submission" date="2024-04" db="EMBL/GenBank/DDBJ databases">
        <authorList>
            <person name="Rising A."/>
            <person name="Reimegard J."/>
            <person name="Sonavane S."/>
            <person name="Akerstrom W."/>
            <person name="Nylinder S."/>
            <person name="Hedman E."/>
            <person name="Kallberg Y."/>
        </authorList>
    </citation>
    <scope>NUCLEOTIDE SEQUENCE [LARGE SCALE GENOMIC DNA]</scope>
</reference>
<comment type="caution">
    <text evidence="4">The sequence shown here is derived from an EMBL/GenBank/DDBJ whole genome shotgun (WGS) entry which is preliminary data.</text>
</comment>
<dbReference type="InterPro" id="IPR009003">
    <property type="entry name" value="Peptidase_S1_PA"/>
</dbReference>
<dbReference type="FunFam" id="2.40.10.10:FF:000002">
    <property type="entry name" value="Transmembrane protease serine"/>
    <property type="match status" value="1"/>
</dbReference>
<organism evidence="4 5">
    <name type="scientific">Larinioides sclopetarius</name>
    <dbReference type="NCBI Taxonomy" id="280406"/>
    <lineage>
        <taxon>Eukaryota</taxon>
        <taxon>Metazoa</taxon>
        <taxon>Ecdysozoa</taxon>
        <taxon>Arthropoda</taxon>
        <taxon>Chelicerata</taxon>
        <taxon>Arachnida</taxon>
        <taxon>Araneae</taxon>
        <taxon>Araneomorphae</taxon>
        <taxon>Entelegynae</taxon>
        <taxon>Araneoidea</taxon>
        <taxon>Araneidae</taxon>
        <taxon>Larinioides</taxon>
    </lineage>
</organism>
<evidence type="ECO:0000256" key="1">
    <source>
        <dbReference type="ARBA" id="ARBA00023157"/>
    </source>
</evidence>
<dbReference type="PROSITE" id="PS50240">
    <property type="entry name" value="TRYPSIN_DOM"/>
    <property type="match status" value="1"/>
</dbReference>
<gene>
    <name evidence="4" type="ORF">LARSCL_LOCUS18395</name>
</gene>